<dbReference type="UniPathway" id="UPA00060">
    <property type="reaction ID" value="UER00142"/>
</dbReference>
<dbReference type="HAMAP" id="MF_02128">
    <property type="entry name" value="TMP_kinase"/>
    <property type="match status" value="1"/>
</dbReference>
<keyword evidence="1 2" id="KW-0784">Thiamine biosynthesis</keyword>
<dbReference type="AlphaFoldDB" id="A0A553V066"/>
<feature type="binding site" evidence="2">
    <location>
        <position position="39"/>
    </location>
    <ligand>
        <name>Mg(2+)</name>
        <dbReference type="ChEBI" id="CHEBI:18420"/>
        <label>1</label>
    </ligand>
</feature>
<dbReference type="Gene3D" id="3.30.1330.10">
    <property type="entry name" value="PurM-like, N-terminal domain"/>
    <property type="match status" value="1"/>
</dbReference>
<feature type="binding site" evidence="2">
    <location>
        <position position="68"/>
    </location>
    <ligand>
        <name>Mg(2+)</name>
        <dbReference type="ChEBI" id="CHEBI:18420"/>
        <label>2</label>
    </ligand>
</feature>
<feature type="binding site" evidence="2">
    <location>
        <position position="46"/>
    </location>
    <ligand>
        <name>substrate</name>
    </ligand>
</feature>
<comment type="caution">
    <text evidence="2">Lacks conserved residue(s) required for the propagation of feature annotation.</text>
</comment>
<feature type="binding site" evidence="2">
    <location>
        <position position="139"/>
    </location>
    <ligand>
        <name>ATP</name>
        <dbReference type="ChEBI" id="CHEBI:30616"/>
    </ligand>
</feature>
<comment type="function">
    <text evidence="2">Catalyzes the ATP-dependent phosphorylation of thiamine-monophosphate (TMP) to form thiamine-pyrophosphate (TPP), the active form of vitamin B1.</text>
</comment>
<dbReference type="EC" id="2.7.4.16" evidence="2"/>
<feature type="binding site" evidence="2">
    <location>
        <position position="68"/>
    </location>
    <ligand>
        <name>Mg(2+)</name>
        <dbReference type="ChEBI" id="CHEBI:18420"/>
        <label>3</label>
    </ligand>
</feature>
<dbReference type="GO" id="GO:0009228">
    <property type="term" value="P:thiamine biosynthetic process"/>
    <property type="evidence" value="ECO:0007669"/>
    <property type="project" value="UniProtKB-KW"/>
</dbReference>
<dbReference type="InterPro" id="IPR036676">
    <property type="entry name" value="PurM-like_C_sf"/>
</dbReference>
<feature type="binding site" evidence="2">
    <location>
        <position position="116"/>
    </location>
    <ligand>
        <name>Mg(2+)</name>
        <dbReference type="ChEBI" id="CHEBI:18420"/>
        <label>1</label>
    </ligand>
</feature>
<dbReference type="OrthoDB" id="9802811at2"/>
<feature type="binding site" evidence="2">
    <location>
        <position position="23"/>
    </location>
    <ligand>
        <name>Mg(2+)</name>
        <dbReference type="ChEBI" id="CHEBI:18420"/>
        <label>4</label>
    </ligand>
</feature>
<dbReference type="InterPro" id="IPR036921">
    <property type="entry name" value="PurM-like_N_sf"/>
</dbReference>
<dbReference type="GO" id="GO:0009229">
    <property type="term" value="P:thiamine diphosphate biosynthetic process"/>
    <property type="evidence" value="ECO:0007669"/>
    <property type="project" value="UniProtKB-UniRule"/>
</dbReference>
<evidence type="ECO:0000313" key="5">
    <source>
        <dbReference type="EMBL" id="TSA85611.1"/>
    </source>
</evidence>
<accession>A0A553V066</accession>
<feature type="binding site" evidence="2">
    <location>
        <position position="203"/>
    </location>
    <ligand>
        <name>Mg(2+)</name>
        <dbReference type="ChEBI" id="CHEBI:18420"/>
        <label>5</label>
    </ligand>
</feature>
<keyword evidence="2 5" id="KW-0808">Transferase</keyword>
<keyword evidence="2 5" id="KW-0418">Kinase</keyword>
<reference evidence="5" key="2">
    <citation type="submission" date="2019-07" db="EMBL/GenBank/DDBJ databases">
        <authorList>
            <person name="Papic B."/>
        </authorList>
    </citation>
    <scope>NUCLEOTIDE SEQUENCE [LARGE SCALE GENOMIC DNA]</scope>
    <source>
        <strain evidence="5">L8b</strain>
    </source>
</reference>
<dbReference type="PANTHER" id="PTHR30270:SF0">
    <property type="entry name" value="THIAMINE-MONOPHOSPHATE KINASE"/>
    <property type="match status" value="1"/>
</dbReference>
<dbReference type="EMBL" id="VKGC01000006">
    <property type="protein sequence ID" value="TSA85611.1"/>
    <property type="molecule type" value="Genomic_DNA"/>
</dbReference>
<organism evidence="5 6">
    <name type="scientific">Helicobacter mehlei</name>
    <dbReference type="NCBI Taxonomy" id="2316080"/>
    <lineage>
        <taxon>Bacteria</taxon>
        <taxon>Pseudomonadati</taxon>
        <taxon>Campylobacterota</taxon>
        <taxon>Epsilonproteobacteria</taxon>
        <taxon>Campylobacterales</taxon>
        <taxon>Helicobacteraceae</taxon>
        <taxon>Helicobacter</taxon>
    </lineage>
</organism>
<keyword evidence="6" id="KW-1185">Reference proteome</keyword>
<feature type="binding site" evidence="2">
    <location>
        <position position="23"/>
    </location>
    <ligand>
        <name>Mg(2+)</name>
        <dbReference type="ChEBI" id="CHEBI:18420"/>
        <label>3</label>
    </ligand>
</feature>
<dbReference type="NCBIfam" id="NF004354">
    <property type="entry name" value="PRK05731.2-3"/>
    <property type="match status" value="1"/>
</dbReference>
<comment type="pathway">
    <text evidence="2">Cofactor biosynthesis; thiamine diphosphate biosynthesis; thiamine diphosphate from thiamine phosphate: step 1/1.</text>
</comment>
<protein>
    <recommendedName>
        <fullName evidence="2">Thiamine-monophosphate kinase</fullName>
        <shortName evidence="2">TMP kinase</shortName>
        <shortName evidence="2">Thiamine-phosphate kinase</shortName>
        <ecNumber evidence="2">2.7.4.16</ecNumber>
    </recommendedName>
</protein>
<feature type="binding site" evidence="2">
    <location>
        <position position="238"/>
    </location>
    <ligand>
        <name>substrate</name>
    </ligand>
</feature>
<reference evidence="5" key="1">
    <citation type="submission" date="2019-07" db="EMBL/GenBank/DDBJ databases">
        <title>Helicobacter labacensis sp. nov., Helicobacter mehlei sp. nov. and Helicobacter vulpis sp. nov., isolated from gastric mucosa of red fox (Vulpis vulpis).</title>
        <authorList>
            <person name="Kusar D."/>
            <person name="Gruntar I."/>
            <person name="Pate M."/>
            <person name="Zajc U."/>
            <person name="Ocepek M."/>
        </authorList>
    </citation>
    <scope>NUCLEOTIDE SEQUENCE [LARGE SCALE GENOMIC DNA]</scope>
    <source>
        <strain evidence="5">L8b</strain>
    </source>
</reference>
<evidence type="ECO:0000313" key="6">
    <source>
        <dbReference type="Proteomes" id="UP000319322"/>
    </source>
</evidence>
<feature type="domain" description="PurM-like N-terminal" evidence="3">
    <location>
        <begin position="21"/>
        <end position="128"/>
    </location>
</feature>
<comment type="similarity">
    <text evidence="2">Belongs to the thiamine-monophosphate kinase family.</text>
</comment>
<feature type="binding site" evidence="2">
    <location>
        <position position="68"/>
    </location>
    <ligand>
        <name>Mg(2+)</name>
        <dbReference type="ChEBI" id="CHEBI:18420"/>
        <label>4</label>
    </ligand>
</feature>
<feature type="binding site" evidence="2">
    <location>
        <position position="202"/>
    </location>
    <ligand>
        <name>ATP</name>
        <dbReference type="ChEBI" id="CHEBI:30616"/>
    </ligand>
</feature>
<comment type="catalytic activity">
    <reaction evidence="2">
        <text>thiamine phosphate + ATP = thiamine diphosphate + ADP</text>
        <dbReference type="Rhea" id="RHEA:15913"/>
        <dbReference type="ChEBI" id="CHEBI:30616"/>
        <dbReference type="ChEBI" id="CHEBI:37575"/>
        <dbReference type="ChEBI" id="CHEBI:58937"/>
        <dbReference type="ChEBI" id="CHEBI:456216"/>
        <dbReference type="EC" id="2.7.4.16"/>
    </reaction>
</comment>
<dbReference type="SUPFAM" id="SSF56042">
    <property type="entry name" value="PurM C-terminal domain-like"/>
    <property type="match status" value="1"/>
</dbReference>
<dbReference type="InterPro" id="IPR006283">
    <property type="entry name" value="ThiL-like"/>
</dbReference>
<dbReference type="GO" id="GO:0000287">
    <property type="term" value="F:magnesium ion binding"/>
    <property type="evidence" value="ECO:0007669"/>
    <property type="project" value="UniProtKB-UniRule"/>
</dbReference>
<feature type="binding site" evidence="2">
    <location>
        <position position="200"/>
    </location>
    <ligand>
        <name>Mg(2+)</name>
        <dbReference type="ChEBI" id="CHEBI:18420"/>
        <label>3</label>
    </ligand>
</feature>
<dbReference type="Pfam" id="PF00586">
    <property type="entry name" value="AIRS"/>
    <property type="match status" value="1"/>
</dbReference>
<dbReference type="Gene3D" id="3.90.650.10">
    <property type="entry name" value="PurM-like C-terminal domain"/>
    <property type="match status" value="1"/>
</dbReference>
<keyword evidence="2" id="KW-0479">Metal-binding</keyword>
<comment type="caution">
    <text evidence="5">The sequence shown here is derived from an EMBL/GenBank/DDBJ whole genome shotgun (WGS) entry which is preliminary data.</text>
</comment>
<dbReference type="PANTHER" id="PTHR30270">
    <property type="entry name" value="THIAMINE-MONOPHOSPHATE KINASE"/>
    <property type="match status" value="1"/>
</dbReference>
<dbReference type="PIRSF" id="PIRSF005303">
    <property type="entry name" value="Thiam_monoph_kin"/>
    <property type="match status" value="1"/>
</dbReference>
<dbReference type="InterPro" id="IPR010918">
    <property type="entry name" value="PurM-like_C_dom"/>
</dbReference>
<dbReference type="GO" id="GO:0009030">
    <property type="term" value="F:thiamine-phosphate kinase activity"/>
    <property type="evidence" value="ECO:0007669"/>
    <property type="project" value="UniProtKB-UniRule"/>
</dbReference>
<feature type="domain" description="PurM-like C-terminal" evidence="4">
    <location>
        <begin position="143"/>
        <end position="276"/>
    </location>
</feature>
<dbReference type="SUPFAM" id="SSF55326">
    <property type="entry name" value="PurM N-terminal domain-like"/>
    <property type="match status" value="1"/>
</dbReference>
<evidence type="ECO:0000259" key="3">
    <source>
        <dbReference type="Pfam" id="PF00586"/>
    </source>
</evidence>
<evidence type="ECO:0000256" key="2">
    <source>
        <dbReference type="HAMAP-Rule" id="MF_02128"/>
    </source>
</evidence>
<name>A0A553V066_9HELI</name>
<feature type="binding site" evidence="2">
    <location>
        <position position="39"/>
    </location>
    <ligand>
        <name>Mg(2+)</name>
        <dbReference type="ChEBI" id="CHEBI:18420"/>
        <label>2</label>
    </ligand>
</feature>
<evidence type="ECO:0000256" key="1">
    <source>
        <dbReference type="ARBA" id="ARBA00022977"/>
    </source>
</evidence>
<comment type="miscellaneous">
    <text evidence="2">Reaction mechanism of ThiL seems to utilize a direct, inline transfer of the gamma-phosphate of ATP to TMP rather than a phosphorylated enzyme intermediate.</text>
</comment>
<dbReference type="CDD" id="cd02194">
    <property type="entry name" value="ThiL"/>
    <property type="match status" value="1"/>
</dbReference>
<proteinExistence type="inferred from homology"/>
<keyword evidence="2" id="KW-0067">ATP-binding</keyword>
<feature type="binding site" evidence="2">
    <location>
        <begin position="115"/>
        <end position="116"/>
    </location>
    <ligand>
        <name>ATP</name>
        <dbReference type="ChEBI" id="CHEBI:30616"/>
    </ligand>
</feature>
<dbReference type="Pfam" id="PF02769">
    <property type="entry name" value="AIRS_C"/>
    <property type="match status" value="1"/>
</dbReference>
<keyword evidence="2" id="KW-0547">Nucleotide-binding</keyword>
<keyword evidence="2" id="KW-0460">Magnesium</keyword>
<evidence type="ECO:0000259" key="4">
    <source>
        <dbReference type="Pfam" id="PF02769"/>
    </source>
</evidence>
<dbReference type="InterPro" id="IPR016188">
    <property type="entry name" value="PurM-like_N"/>
</dbReference>
<gene>
    <name evidence="2" type="primary">thiL</name>
    <name evidence="5" type="ORF">FNE76_03610</name>
</gene>
<dbReference type="Proteomes" id="UP000319322">
    <property type="component" value="Unassembled WGS sequence"/>
</dbReference>
<sequence length="285" mass="31713">MDIERYFLETLQKSAITQGIGDDGVVLANLPKNLVMVLDLFSEGVHFKREWFGCEQVGYKALMVNISDAISMGAVPQYALLGVTLPKKITPAEIRALIKGIGRACVEFGVRVIGGDTIVGQTLSLSVSLLAYTPKPLYRVGARKGDLIMHTGTLGSSYQALHTLLRGGKVSSHSKFYAPKLKACARFMQEARSILHVGMDISDGLFAECNRLSKTNRLAFKINNPLYPPHKRAFLSGEEYEMLLCLAPKHKLKAYRLAQKHRLKLRIIGRVQQGQSHYHPKIWHA</sequence>
<dbReference type="GO" id="GO:0005524">
    <property type="term" value="F:ATP binding"/>
    <property type="evidence" value="ECO:0007669"/>
    <property type="project" value="UniProtKB-UniRule"/>
</dbReference>